<dbReference type="STRING" id="104452.A0A0L7KR87"/>
<dbReference type="InterPro" id="IPR019734">
    <property type="entry name" value="TPR_rpt"/>
</dbReference>
<evidence type="ECO:0000313" key="2">
    <source>
        <dbReference type="EMBL" id="KOB65561.1"/>
    </source>
</evidence>
<evidence type="ECO:0000313" key="3">
    <source>
        <dbReference type="Proteomes" id="UP000037510"/>
    </source>
</evidence>
<dbReference type="AlphaFoldDB" id="A0A0L7KR87"/>
<evidence type="ECO:0000256" key="1">
    <source>
        <dbReference type="PROSITE-ProRule" id="PRU00339"/>
    </source>
</evidence>
<keyword evidence="3" id="KW-1185">Reference proteome</keyword>
<feature type="repeat" description="TPR" evidence="1">
    <location>
        <begin position="203"/>
        <end position="236"/>
    </location>
</feature>
<proteinExistence type="predicted"/>
<comment type="caution">
    <text evidence="2">The sequence shown here is derived from an EMBL/GenBank/DDBJ whole genome shotgun (WGS) entry which is preliminary data.</text>
</comment>
<name>A0A0L7KR87_OPEBR</name>
<reference evidence="2 3" key="1">
    <citation type="journal article" date="2015" name="Genome Biol. Evol.">
        <title>The genome of winter moth (Operophtera brumata) provides a genomic perspective on sexual dimorphism and phenology.</title>
        <authorList>
            <person name="Derks M.F."/>
            <person name="Smit S."/>
            <person name="Salis L."/>
            <person name="Schijlen E."/>
            <person name="Bossers A."/>
            <person name="Mateman C."/>
            <person name="Pijl A.S."/>
            <person name="de Ridder D."/>
            <person name="Groenen M.A."/>
            <person name="Visser M.E."/>
            <person name="Megens H.J."/>
        </authorList>
    </citation>
    <scope>NUCLEOTIDE SEQUENCE [LARGE SCALE GENOMIC DNA]</scope>
    <source>
        <strain evidence="2">WM2013NL</strain>
        <tissue evidence="2">Head and thorax</tissue>
    </source>
</reference>
<sequence>MLRFPRRRKLPLYECLVLELQESGFTESSDYLQDLIYDNIQLVEQDDIGIVLLDLAMHYAEKGKGILWLAEKFYLASIAVSSQYLLDGGRQKGCCKFHYAKFLLDKFPGTDTDEAAQILTEVRDSAIGKVWPLYESEEGEEVPPDTVFGSTAVQLHRVLLAKARAVWPLYESEEGEEVPPDTVFGSTAVQLHRVLLTKARALAEAIIEIGICQLIMNNLNNAQKTFERAFKIHTASNNINGLCETKMHMAAVLQRYAAAIDIQPLDTSKSTFVHIYKPQKIEVFEEEAEQSRLMMAISAGQELMAAYFNLLREANICAVAQMKTIEWKLSKAGWWVKRHHHDCLPCLCPVHQRTPLDCLRIQQELKAAMESISMDYSQDVLGRTDTTQDMRQLRSSFH</sequence>
<dbReference type="EMBL" id="JTDY01006969">
    <property type="protein sequence ID" value="KOB65561.1"/>
    <property type="molecule type" value="Genomic_DNA"/>
</dbReference>
<accession>A0A0L7KR87</accession>
<organism evidence="2 3">
    <name type="scientific">Operophtera brumata</name>
    <name type="common">Winter moth</name>
    <name type="synonym">Phalaena brumata</name>
    <dbReference type="NCBI Taxonomy" id="104452"/>
    <lineage>
        <taxon>Eukaryota</taxon>
        <taxon>Metazoa</taxon>
        <taxon>Ecdysozoa</taxon>
        <taxon>Arthropoda</taxon>
        <taxon>Hexapoda</taxon>
        <taxon>Insecta</taxon>
        <taxon>Pterygota</taxon>
        <taxon>Neoptera</taxon>
        <taxon>Endopterygota</taxon>
        <taxon>Lepidoptera</taxon>
        <taxon>Glossata</taxon>
        <taxon>Ditrysia</taxon>
        <taxon>Geometroidea</taxon>
        <taxon>Geometridae</taxon>
        <taxon>Larentiinae</taxon>
        <taxon>Operophtera</taxon>
    </lineage>
</organism>
<protein>
    <submittedName>
        <fullName evidence="2">Uncharacterized protein</fullName>
    </submittedName>
</protein>
<dbReference type="PROSITE" id="PS50005">
    <property type="entry name" value="TPR"/>
    <property type="match status" value="1"/>
</dbReference>
<keyword evidence="1" id="KW-0802">TPR repeat</keyword>
<dbReference type="Proteomes" id="UP000037510">
    <property type="component" value="Unassembled WGS sequence"/>
</dbReference>
<gene>
    <name evidence="2" type="ORF">OBRU01_22552</name>
</gene>